<feature type="active site" description="Proton acceptor" evidence="8">
    <location>
        <position position="219"/>
    </location>
</feature>
<keyword evidence="8" id="KW-0963">Cytoplasm</keyword>
<name>A0A9D8KES4_9DELT</name>
<keyword evidence="6 8" id="KW-0413">Isomerase</keyword>
<feature type="binding site" evidence="8">
    <location>
        <begin position="79"/>
        <end position="80"/>
    </location>
    <ligand>
        <name>substrate</name>
    </ligand>
</feature>
<evidence type="ECO:0000256" key="1">
    <source>
        <dbReference type="ARBA" id="ARBA00005196"/>
    </source>
</evidence>
<dbReference type="InterPro" id="IPR001653">
    <property type="entry name" value="DAP_epimerase_DapF"/>
</dbReference>
<accession>A0A9D8KES4</accession>
<evidence type="ECO:0000256" key="5">
    <source>
        <dbReference type="ARBA" id="ARBA00023154"/>
    </source>
</evidence>
<evidence type="ECO:0000256" key="8">
    <source>
        <dbReference type="HAMAP-Rule" id="MF_00197"/>
    </source>
</evidence>
<dbReference type="PROSITE" id="PS01326">
    <property type="entry name" value="DAP_EPIMERASE"/>
    <property type="match status" value="1"/>
</dbReference>
<organism evidence="10 11">
    <name type="scientific">Candidatus Zymogenus saltonus</name>
    <dbReference type="NCBI Taxonomy" id="2844893"/>
    <lineage>
        <taxon>Bacteria</taxon>
        <taxon>Deltaproteobacteria</taxon>
        <taxon>Candidatus Zymogenia</taxon>
        <taxon>Candidatus Zymogeniales</taxon>
        <taxon>Candidatus Zymogenaceae</taxon>
        <taxon>Candidatus Zymogenus</taxon>
    </lineage>
</organism>
<evidence type="ECO:0000313" key="11">
    <source>
        <dbReference type="Proteomes" id="UP000809273"/>
    </source>
</evidence>
<dbReference type="Proteomes" id="UP000809273">
    <property type="component" value="Unassembled WGS sequence"/>
</dbReference>
<dbReference type="PANTHER" id="PTHR31689">
    <property type="entry name" value="DIAMINOPIMELATE EPIMERASE, CHLOROPLASTIC"/>
    <property type="match status" value="1"/>
</dbReference>
<comment type="caution">
    <text evidence="8">Lacks conserved residue(s) required for the propagation of feature annotation.</text>
</comment>
<dbReference type="GO" id="GO:0005829">
    <property type="term" value="C:cytosol"/>
    <property type="evidence" value="ECO:0007669"/>
    <property type="project" value="TreeGrafter"/>
</dbReference>
<evidence type="ECO:0000256" key="6">
    <source>
        <dbReference type="ARBA" id="ARBA00023235"/>
    </source>
</evidence>
<dbReference type="GO" id="GO:0009089">
    <property type="term" value="P:lysine biosynthetic process via diaminopimelate"/>
    <property type="evidence" value="ECO:0007669"/>
    <property type="project" value="UniProtKB-UniRule"/>
</dbReference>
<dbReference type="AlphaFoldDB" id="A0A9D8KES4"/>
<comment type="catalytic activity">
    <reaction evidence="7 8">
        <text>(2S,6S)-2,6-diaminopimelate = meso-2,6-diaminopimelate</text>
        <dbReference type="Rhea" id="RHEA:15393"/>
        <dbReference type="ChEBI" id="CHEBI:57609"/>
        <dbReference type="ChEBI" id="CHEBI:57791"/>
        <dbReference type="EC" id="5.1.1.7"/>
    </reaction>
</comment>
<feature type="binding site" evidence="8">
    <location>
        <position position="191"/>
    </location>
    <ligand>
        <name>substrate</name>
    </ligand>
</feature>
<keyword evidence="4 8" id="KW-0028">Amino-acid biosynthesis</keyword>
<keyword evidence="5 8" id="KW-0457">Lysine biosynthesis</keyword>
<evidence type="ECO:0000256" key="2">
    <source>
        <dbReference type="ARBA" id="ARBA00010219"/>
    </source>
</evidence>
<evidence type="ECO:0000256" key="7">
    <source>
        <dbReference type="ARBA" id="ARBA00051712"/>
    </source>
</evidence>
<dbReference type="Gene3D" id="3.10.310.10">
    <property type="entry name" value="Diaminopimelate Epimerase, Chain A, domain 1"/>
    <property type="match status" value="2"/>
</dbReference>
<comment type="subcellular location">
    <subcellularLocation>
        <location evidence="8">Cytoplasm</location>
    </subcellularLocation>
</comment>
<reference evidence="10" key="1">
    <citation type="journal article" date="2021" name="Environ. Microbiol.">
        <title>Genomic characterization of three novel Desulfobacterota classes expand the metabolic and phylogenetic diversity of the phylum.</title>
        <authorList>
            <person name="Murphy C.L."/>
            <person name="Biggerstaff J."/>
            <person name="Eichhorn A."/>
            <person name="Ewing E."/>
            <person name="Shahan R."/>
            <person name="Soriano D."/>
            <person name="Stewart S."/>
            <person name="VanMol K."/>
            <person name="Walker R."/>
            <person name="Walters P."/>
            <person name="Elshahed M.S."/>
            <person name="Youssef N.H."/>
        </authorList>
    </citation>
    <scope>NUCLEOTIDE SEQUENCE</scope>
    <source>
        <strain evidence="10">Zod_Metabat.24</strain>
    </source>
</reference>
<gene>
    <name evidence="8" type="primary">dapF</name>
    <name evidence="10" type="ORF">JW984_09495</name>
</gene>
<evidence type="ECO:0000256" key="4">
    <source>
        <dbReference type="ARBA" id="ARBA00022605"/>
    </source>
</evidence>
<feature type="binding site" evidence="8">
    <location>
        <begin position="220"/>
        <end position="221"/>
    </location>
    <ligand>
        <name>substrate</name>
    </ligand>
</feature>
<feature type="active site" evidence="9">
    <location>
        <position position="78"/>
    </location>
</feature>
<comment type="subunit">
    <text evidence="8">Homodimer.</text>
</comment>
<dbReference type="InterPro" id="IPR018510">
    <property type="entry name" value="DAP_epimerase_AS"/>
</dbReference>
<comment type="caution">
    <text evidence="10">The sequence shown here is derived from an EMBL/GenBank/DDBJ whole genome shotgun (WGS) entry which is preliminary data.</text>
</comment>
<comment type="pathway">
    <text evidence="1 8">Amino-acid biosynthesis; L-lysine biosynthesis via DAP pathway; DL-2,6-diaminopimelate from LL-2,6-diaminopimelate: step 1/1.</text>
</comment>
<evidence type="ECO:0000256" key="9">
    <source>
        <dbReference type="PROSITE-ProRule" id="PRU10125"/>
    </source>
</evidence>
<evidence type="ECO:0000313" key="10">
    <source>
        <dbReference type="EMBL" id="MBN1573414.1"/>
    </source>
</evidence>
<dbReference type="EC" id="5.1.1.7" evidence="3 8"/>
<feature type="binding site" evidence="8">
    <location>
        <begin position="209"/>
        <end position="210"/>
    </location>
    <ligand>
        <name>substrate</name>
    </ligand>
</feature>
<evidence type="ECO:0000256" key="3">
    <source>
        <dbReference type="ARBA" id="ARBA00013080"/>
    </source>
</evidence>
<protein>
    <recommendedName>
        <fullName evidence="3 8">Diaminopimelate epimerase</fullName>
        <shortName evidence="8">DAP epimerase</shortName>
        <ecNumber evidence="3 8">5.1.1.7</ecNumber>
    </recommendedName>
    <alternativeName>
        <fullName evidence="8">PLP-independent amino acid racemase</fullName>
    </alternativeName>
</protein>
<feature type="binding site" evidence="8">
    <location>
        <position position="69"/>
    </location>
    <ligand>
        <name>substrate</name>
    </ligand>
</feature>
<sequence length="284" mass="30666">MNDIEFYKMSGAGNDFILIDNREAVFDFADVPFAVSRLCRRRHSIGADGLILIENPDGSEVDFKWRFYNSDGSEAEMCGNAARCAARLSFLLGISKRTLSFLTGAGVIHAKILESGGVSVKMTDPSDLRLEEEIALYSYNAGSKTGFDFVDTGVPHVVIDAGDDRALSGLDMEKAGSEVRYHEDFRPAGTNVNFVSHVDGSTIRIRTYERGVEGETLACGTGAVAAAVISHLKGKVSPPVTVVPTSGIPLTIHFEADGDKIGEVFLEGDARLVYRGFFSPEALD</sequence>
<dbReference type="EMBL" id="JAFGIX010000048">
    <property type="protein sequence ID" value="MBN1573414.1"/>
    <property type="molecule type" value="Genomic_DNA"/>
</dbReference>
<reference evidence="10" key="2">
    <citation type="submission" date="2021-01" db="EMBL/GenBank/DDBJ databases">
        <authorList>
            <person name="Hahn C.R."/>
            <person name="Youssef N.H."/>
            <person name="Elshahed M."/>
        </authorList>
    </citation>
    <scope>NUCLEOTIDE SEQUENCE</scope>
    <source>
        <strain evidence="10">Zod_Metabat.24</strain>
    </source>
</reference>
<dbReference type="Pfam" id="PF01678">
    <property type="entry name" value="DAP_epimerase"/>
    <property type="match status" value="2"/>
</dbReference>
<feature type="binding site" evidence="8">
    <location>
        <position position="14"/>
    </location>
    <ligand>
        <name>substrate</name>
    </ligand>
</feature>
<dbReference type="NCBIfam" id="TIGR00652">
    <property type="entry name" value="DapF"/>
    <property type="match status" value="1"/>
</dbReference>
<feature type="active site" description="Proton donor" evidence="8">
    <location>
        <position position="78"/>
    </location>
</feature>
<dbReference type="PANTHER" id="PTHR31689:SF0">
    <property type="entry name" value="DIAMINOPIMELATE EPIMERASE"/>
    <property type="match status" value="1"/>
</dbReference>
<proteinExistence type="inferred from homology"/>
<dbReference type="HAMAP" id="MF_00197">
    <property type="entry name" value="DAP_epimerase"/>
    <property type="match status" value="1"/>
</dbReference>
<comment type="function">
    <text evidence="8">Catalyzes the stereoinversion of LL-2,6-diaminopimelate (L,L-DAP) to meso-diaminopimelate (meso-DAP), a precursor of L-lysine and an essential component of the bacterial peptidoglycan.</text>
</comment>
<comment type="similarity">
    <text evidence="2 8">Belongs to the diaminopimelate epimerase family.</text>
</comment>
<dbReference type="GO" id="GO:0008837">
    <property type="term" value="F:diaminopimelate epimerase activity"/>
    <property type="evidence" value="ECO:0007669"/>
    <property type="project" value="UniProtKB-UniRule"/>
</dbReference>
<dbReference type="SUPFAM" id="SSF54506">
    <property type="entry name" value="Diaminopimelate epimerase-like"/>
    <property type="match status" value="2"/>
</dbReference>
<feature type="site" description="Could be important to modulate the pK values of the two catalytic cysteine residues" evidence="8">
    <location>
        <position position="209"/>
    </location>
</feature>
<feature type="site" description="Could be important to modulate the pK values of the two catalytic cysteine residues" evidence="8">
    <location>
        <position position="156"/>
    </location>
</feature>